<dbReference type="AlphaFoldDB" id="A0A3S0ZJX9"/>
<evidence type="ECO:0000313" key="1">
    <source>
        <dbReference type="EMBL" id="RUS76510.1"/>
    </source>
</evidence>
<feature type="non-terminal residue" evidence="1">
    <location>
        <position position="109"/>
    </location>
</feature>
<reference evidence="1 2" key="1">
    <citation type="submission" date="2019-01" db="EMBL/GenBank/DDBJ databases">
        <title>A draft genome assembly of the solar-powered sea slug Elysia chlorotica.</title>
        <authorList>
            <person name="Cai H."/>
            <person name="Li Q."/>
            <person name="Fang X."/>
            <person name="Li J."/>
            <person name="Curtis N.E."/>
            <person name="Altenburger A."/>
            <person name="Shibata T."/>
            <person name="Feng M."/>
            <person name="Maeda T."/>
            <person name="Schwartz J.A."/>
            <person name="Shigenobu S."/>
            <person name="Lundholm N."/>
            <person name="Nishiyama T."/>
            <person name="Yang H."/>
            <person name="Hasebe M."/>
            <person name="Li S."/>
            <person name="Pierce S.K."/>
            <person name="Wang J."/>
        </authorList>
    </citation>
    <scope>NUCLEOTIDE SEQUENCE [LARGE SCALE GENOMIC DNA]</scope>
    <source>
        <strain evidence="1">EC2010</strain>
        <tissue evidence="1">Whole organism of an adult</tissue>
    </source>
</reference>
<keyword evidence="2" id="KW-1185">Reference proteome</keyword>
<proteinExistence type="predicted"/>
<dbReference type="Proteomes" id="UP000271974">
    <property type="component" value="Unassembled WGS sequence"/>
</dbReference>
<evidence type="ECO:0000313" key="2">
    <source>
        <dbReference type="Proteomes" id="UP000271974"/>
    </source>
</evidence>
<sequence>MVVKDDQVAVTDVEPRQMITGILCVKDVLIHHKCCAFPHNCNKILHYLHSDLSYSSIFSENVIHFFRSDLVRQVFHIQDPVHLWWQANLVLMKRRMIPTFIRQIKENKN</sequence>
<gene>
    <name evidence="1" type="ORF">EGW08_015735</name>
</gene>
<organism evidence="1 2">
    <name type="scientific">Elysia chlorotica</name>
    <name type="common">Eastern emerald elysia</name>
    <name type="synonym">Sea slug</name>
    <dbReference type="NCBI Taxonomy" id="188477"/>
    <lineage>
        <taxon>Eukaryota</taxon>
        <taxon>Metazoa</taxon>
        <taxon>Spiralia</taxon>
        <taxon>Lophotrochozoa</taxon>
        <taxon>Mollusca</taxon>
        <taxon>Gastropoda</taxon>
        <taxon>Heterobranchia</taxon>
        <taxon>Euthyneura</taxon>
        <taxon>Panpulmonata</taxon>
        <taxon>Sacoglossa</taxon>
        <taxon>Placobranchoidea</taxon>
        <taxon>Plakobranchidae</taxon>
        <taxon>Elysia</taxon>
    </lineage>
</organism>
<comment type="caution">
    <text evidence="1">The sequence shown here is derived from an EMBL/GenBank/DDBJ whole genome shotgun (WGS) entry which is preliminary data.</text>
</comment>
<name>A0A3S0ZJX9_ELYCH</name>
<dbReference type="EMBL" id="RQTK01000657">
    <property type="protein sequence ID" value="RUS76510.1"/>
    <property type="molecule type" value="Genomic_DNA"/>
</dbReference>
<accession>A0A3S0ZJX9</accession>
<protein>
    <submittedName>
        <fullName evidence="1">Uncharacterized protein</fullName>
    </submittedName>
</protein>